<evidence type="ECO:0000313" key="5">
    <source>
        <dbReference type="Proteomes" id="UP000613768"/>
    </source>
</evidence>
<keyword evidence="5" id="KW-1185">Reference proteome</keyword>
<dbReference type="PANTHER" id="PTHR12935:SF0">
    <property type="entry name" value="GAMMA-GLUTAMYLCYCLOTRANSFERASE"/>
    <property type="match status" value="1"/>
</dbReference>
<dbReference type="PANTHER" id="PTHR12935">
    <property type="entry name" value="GAMMA-GLUTAMYLCYCLOTRANSFERASE"/>
    <property type="match status" value="1"/>
</dbReference>
<dbReference type="InterPro" id="IPR017939">
    <property type="entry name" value="G-Glutamylcylcotransferase"/>
</dbReference>
<dbReference type="InterPro" id="IPR036568">
    <property type="entry name" value="GGCT-like_sf"/>
</dbReference>
<dbReference type="Pfam" id="PF13772">
    <property type="entry name" value="AIG2_2"/>
    <property type="match status" value="1"/>
</dbReference>
<evidence type="ECO:0000313" key="4">
    <source>
        <dbReference type="EMBL" id="MBD8524829.1"/>
    </source>
</evidence>
<reference evidence="4 5" key="1">
    <citation type="submission" date="2020-09" db="EMBL/GenBank/DDBJ databases">
        <title>Pseudoxanthomonas sp. CAU 1598 isolated from sand of Yaerae Beach.</title>
        <authorList>
            <person name="Kim W."/>
        </authorList>
    </citation>
    <scope>NUCLEOTIDE SEQUENCE [LARGE SCALE GENOMIC DNA]</scope>
    <source>
        <strain evidence="4 5">CAU 1598</strain>
    </source>
</reference>
<dbReference type="RefSeq" id="WP_192028182.1">
    <property type="nucleotide sequence ID" value="NZ_JACYTR010000005.1"/>
</dbReference>
<feature type="active site" description="Proton acceptor" evidence="2">
    <location>
        <position position="86"/>
    </location>
</feature>
<feature type="binding site" evidence="3">
    <location>
        <begin position="8"/>
        <end position="13"/>
    </location>
    <ligand>
        <name>substrate</name>
    </ligand>
</feature>
<name>A0AAW3ZHV3_9GAMM</name>
<dbReference type="Proteomes" id="UP000613768">
    <property type="component" value="Unassembled WGS sequence"/>
</dbReference>
<dbReference type="AlphaFoldDB" id="A0AAW3ZHV3"/>
<proteinExistence type="predicted"/>
<keyword evidence="1" id="KW-0456">Lyase</keyword>
<dbReference type="EMBL" id="JACYTR010000005">
    <property type="protein sequence ID" value="MBD8524829.1"/>
    <property type="molecule type" value="Genomic_DNA"/>
</dbReference>
<feature type="binding site" evidence="3">
    <location>
        <position position="126"/>
    </location>
    <ligand>
        <name>substrate</name>
    </ligand>
</feature>
<accession>A0AAW3ZHV3</accession>
<gene>
    <name evidence="4" type="ORF">IFO71_03650</name>
</gene>
<dbReference type="SUPFAM" id="SSF110857">
    <property type="entry name" value="Gamma-glutamyl cyclotransferase-like"/>
    <property type="match status" value="1"/>
</dbReference>
<protein>
    <submittedName>
        <fullName evidence="4">Gamma-glutamylcyclotransferase</fullName>
    </submittedName>
</protein>
<dbReference type="InterPro" id="IPR013024">
    <property type="entry name" value="GGCT-like"/>
</dbReference>
<dbReference type="Gene3D" id="3.10.490.10">
    <property type="entry name" value="Gamma-glutamyl cyclotransferase-like"/>
    <property type="match status" value="1"/>
</dbReference>
<evidence type="ECO:0000256" key="1">
    <source>
        <dbReference type="ARBA" id="ARBA00023239"/>
    </source>
</evidence>
<evidence type="ECO:0000256" key="2">
    <source>
        <dbReference type="PIRSR" id="PIRSR617939-1"/>
    </source>
</evidence>
<dbReference type="GO" id="GO:0003839">
    <property type="term" value="F:gamma-glutamylcyclotransferase activity"/>
    <property type="evidence" value="ECO:0007669"/>
    <property type="project" value="InterPro"/>
</dbReference>
<comment type="caution">
    <text evidence="4">The sequence shown here is derived from an EMBL/GenBank/DDBJ whole genome shotgun (WGS) entry which is preliminary data.</text>
</comment>
<evidence type="ECO:0000256" key="3">
    <source>
        <dbReference type="PIRSR" id="PIRSR617939-2"/>
    </source>
</evidence>
<organism evidence="4 5">
    <name type="scientific">Pseudomarimonas arenosa</name>
    <dbReference type="NCBI Taxonomy" id="2774145"/>
    <lineage>
        <taxon>Bacteria</taxon>
        <taxon>Pseudomonadati</taxon>
        <taxon>Pseudomonadota</taxon>
        <taxon>Gammaproteobacteria</taxon>
        <taxon>Lysobacterales</taxon>
        <taxon>Lysobacteraceae</taxon>
        <taxon>Pseudomarimonas</taxon>
    </lineage>
</organism>
<dbReference type="CDD" id="cd06661">
    <property type="entry name" value="GGCT_like"/>
    <property type="match status" value="1"/>
</dbReference>
<sequence length="169" mass="18959">MSDALQLYFAYGSNMLSRRLQAPDRAPSALALAVASLPGHRLRFDKRGQDGSGKCDAEFSAVEQDCVHGVVYQIDPAHWPALDRAEGLGRGYRRAMVEVRSATQSLQCLTYLATDKHPDLLPFDWYKALVLAGAEQHDLPLDYRRWLHEVPCLADPDRARHALNMTLLE</sequence>